<feature type="region of interest" description="Disordered" evidence="1">
    <location>
        <begin position="263"/>
        <end position="287"/>
    </location>
</feature>
<feature type="compositionally biased region" description="Basic and acidic residues" evidence="1">
    <location>
        <begin position="263"/>
        <end position="275"/>
    </location>
</feature>
<dbReference type="PaxDb" id="3218-PP1S22_282V6.1"/>
<reference evidence="2 4" key="2">
    <citation type="journal article" date="2018" name="Plant J.">
        <title>The Physcomitrella patens chromosome-scale assembly reveals moss genome structure and evolution.</title>
        <authorList>
            <person name="Lang D."/>
            <person name="Ullrich K.K."/>
            <person name="Murat F."/>
            <person name="Fuchs J."/>
            <person name="Jenkins J."/>
            <person name="Haas F.B."/>
            <person name="Piednoel M."/>
            <person name="Gundlach H."/>
            <person name="Van Bel M."/>
            <person name="Meyberg R."/>
            <person name="Vives C."/>
            <person name="Morata J."/>
            <person name="Symeonidi A."/>
            <person name="Hiss M."/>
            <person name="Muchero W."/>
            <person name="Kamisugi Y."/>
            <person name="Saleh O."/>
            <person name="Blanc G."/>
            <person name="Decker E.L."/>
            <person name="van Gessel N."/>
            <person name="Grimwood J."/>
            <person name="Hayes R.D."/>
            <person name="Graham S.W."/>
            <person name="Gunter L.E."/>
            <person name="McDaniel S.F."/>
            <person name="Hoernstein S.N.W."/>
            <person name="Larsson A."/>
            <person name="Li F.W."/>
            <person name="Perroud P.F."/>
            <person name="Phillips J."/>
            <person name="Ranjan P."/>
            <person name="Rokshar D.S."/>
            <person name="Rothfels C.J."/>
            <person name="Schneider L."/>
            <person name="Shu S."/>
            <person name="Stevenson D.W."/>
            <person name="Thummler F."/>
            <person name="Tillich M."/>
            <person name="Villarreal Aguilar J.C."/>
            <person name="Widiez T."/>
            <person name="Wong G.K."/>
            <person name="Wymore A."/>
            <person name="Zhang Y."/>
            <person name="Zimmer A.D."/>
            <person name="Quatrano R.S."/>
            <person name="Mayer K.F.X."/>
            <person name="Goodstein D."/>
            <person name="Casacuberta J.M."/>
            <person name="Vandepoele K."/>
            <person name="Reski R."/>
            <person name="Cuming A.C."/>
            <person name="Tuskan G.A."/>
            <person name="Maumus F."/>
            <person name="Salse J."/>
            <person name="Schmutz J."/>
            <person name="Rensing S.A."/>
        </authorList>
    </citation>
    <scope>NUCLEOTIDE SEQUENCE [LARGE SCALE GENOMIC DNA]</scope>
    <source>
        <strain evidence="3 4">cv. Gransden 2004</strain>
    </source>
</reference>
<evidence type="ECO:0000313" key="3">
    <source>
        <dbReference type="EnsemblPlants" id="Pp3c2_27820V3.1"/>
    </source>
</evidence>
<proteinExistence type="predicted"/>
<evidence type="ECO:0000313" key="2">
    <source>
        <dbReference type="EMBL" id="PNR60493.1"/>
    </source>
</evidence>
<feature type="compositionally biased region" description="Polar residues" evidence="1">
    <location>
        <begin position="278"/>
        <end position="287"/>
    </location>
</feature>
<dbReference type="EnsemblPlants" id="Pp3c2_27820V3.1">
    <property type="protein sequence ID" value="Pp3c2_27820V3.1"/>
    <property type="gene ID" value="Pp3c2_27820"/>
</dbReference>
<keyword evidence="4" id="KW-1185">Reference proteome</keyword>
<evidence type="ECO:0000313" key="4">
    <source>
        <dbReference type="Proteomes" id="UP000006727"/>
    </source>
</evidence>
<name>A0A2K1L398_PHYPA</name>
<protein>
    <submittedName>
        <fullName evidence="2 3">Uncharacterized protein</fullName>
    </submittedName>
</protein>
<dbReference type="AlphaFoldDB" id="A0A2K1L398"/>
<accession>A0A2K1L398</accession>
<dbReference type="Proteomes" id="UP000006727">
    <property type="component" value="Chromosome 2"/>
</dbReference>
<sequence length="324" mass="37979">MKRKREAEVEGSDICKLGSEWASKRQKSFGTNKKAITSMGYKFMSSRPSVRRTSLGFHSQGSDFVWEPSHHSSKTPLFGEEEEDEEEDWISQIGAQYMIRKKLYETRGPLSSCSAYFSPREHEEELDNELDDSWIADFGMRWMKRRYRTRRGQYKFHDDAWLCELGFQWMDRVREREHSTRTWLSDLSSLYMTRRKQETDRVVDKFGSGCRDHVQLAERYRDNHEKDSFWETKRKLQYSDQGAELNNRLNPNVGSEEVSEVESQGKHEVDHRVDDLNASESLSVQSSRTGVLDELQVAFRQPSNIAVQEAKFKEGEKPEITETS</sequence>
<dbReference type="EMBL" id="ABEU02000002">
    <property type="protein sequence ID" value="PNR60493.1"/>
    <property type="molecule type" value="Genomic_DNA"/>
</dbReference>
<evidence type="ECO:0000256" key="1">
    <source>
        <dbReference type="SAM" id="MobiDB-lite"/>
    </source>
</evidence>
<organism evidence="2">
    <name type="scientific">Physcomitrium patens</name>
    <name type="common">Spreading-leaved earth moss</name>
    <name type="synonym">Physcomitrella patens</name>
    <dbReference type="NCBI Taxonomy" id="3218"/>
    <lineage>
        <taxon>Eukaryota</taxon>
        <taxon>Viridiplantae</taxon>
        <taxon>Streptophyta</taxon>
        <taxon>Embryophyta</taxon>
        <taxon>Bryophyta</taxon>
        <taxon>Bryophytina</taxon>
        <taxon>Bryopsida</taxon>
        <taxon>Funariidae</taxon>
        <taxon>Funariales</taxon>
        <taxon>Funariaceae</taxon>
        <taxon>Physcomitrium</taxon>
    </lineage>
</organism>
<reference evidence="3" key="3">
    <citation type="submission" date="2020-12" db="UniProtKB">
        <authorList>
            <consortium name="EnsemblPlants"/>
        </authorList>
    </citation>
    <scope>IDENTIFICATION</scope>
</reference>
<dbReference type="Gramene" id="Pp3c2_27820V3.1">
    <property type="protein sequence ID" value="Pp3c2_27820V3.1"/>
    <property type="gene ID" value="Pp3c2_27820"/>
</dbReference>
<gene>
    <name evidence="3" type="primary">LOC112277330</name>
    <name evidence="2" type="ORF">PHYPA_003286</name>
</gene>
<reference evidence="2 4" key="1">
    <citation type="journal article" date="2008" name="Science">
        <title>The Physcomitrella genome reveals evolutionary insights into the conquest of land by plants.</title>
        <authorList>
            <person name="Rensing S."/>
            <person name="Lang D."/>
            <person name="Zimmer A."/>
            <person name="Terry A."/>
            <person name="Salamov A."/>
            <person name="Shapiro H."/>
            <person name="Nishiyama T."/>
            <person name="Perroud P.-F."/>
            <person name="Lindquist E."/>
            <person name="Kamisugi Y."/>
            <person name="Tanahashi T."/>
            <person name="Sakakibara K."/>
            <person name="Fujita T."/>
            <person name="Oishi K."/>
            <person name="Shin-I T."/>
            <person name="Kuroki Y."/>
            <person name="Toyoda A."/>
            <person name="Suzuki Y."/>
            <person name="Hashimoto A."/>
            <person name="Yamaguchi K."/>
            <person name="Sugano A."/>
            <person name="Kohara Y."/>
            <person name="Fujiyama A."/>
            <person name="Anterola A."/>
            <person name="Aoki S."/>
            <person name="Ashton N."/>
            <person name="Barbazuk W.B."/>
            <person name="Barker E."/>
            <person name="Bennetzen J."/>
            <person name="Bezanilla M."/>
            <person name="Blankenship R."/>
            <person name="Cho S.H."/>
            <person name="Dutcher S."/>
            <person name="Estelle M."/>
            <person name="Fawcett J.A."/>
            <person name="Gundlach H."/>
            <person name="Hanada K."/>
            <person name="Heyl A."/>
            <person name="Hicks K.A."/>
            <person name="Hugh J."/>
            <person name="Lohr M."/>
            <person name="Mayer K."/>
            <person name="Melkozernov A."/>
            <person name="Murata T."/>
            <person name="Nelson D."/>
            <person name="Pils B."/>
            <person name="Prigge M."/>
            <person name="Reiss B."/>
            <person name="Renner T."/>
            <person name="Rombauts S."/>
            <person name="Rushton P."/>
            <person name="Sanderfoot A."/>
            <person name="Schween G."/>
            <person name="Shiu S.-H."/>
            <person name="Stueber K."/>
            <person name="Theodoulou F.L."/>
            <person name="Tu H."/>
            <person name="Van de Peer Y."/>
            <person name="Verrier P.J."/>
            <person name="Waters E."/>
            <person name="Wood A."/>
            <person name="Yang L."/>
            <person name="Cove D."/>
            <person name="Cuming A."/>
            <person name="Hasebe M."/>
            <person name="Lucas S."/>
            <person name="Mishler D.B."/>
            <person name="Reski R."/>
            <person name="Grigoriev I."/>
            <person name="Quatrano R.S."/>
            <person name="Boore J.L."/>
        </authorList>
    </citation>
    <scope>NUCLEOTIDE SEQUENCE [LARGE SCALE GENOMIC DNA]</scope>
    <source>
        <strain evidence="3 4">cv. Gransden 2004</strain>
    </source>
</reference>